<dbReference type="GO" id="GO:0016301">
    <property type="term" value="F:kinase activity"/>
    <property type="evidence" value="ECO:0007669"/>
    <property type="project" value="UniProtKB-KW"/>
</dbReference>
<accession>A0A2Z7D968</accession>
<protein>
    <submittedName>
        <fullName evidence="1">Calmodulin-binding receptor-like cytoplasmic kinase 3-like</fullName>
    </submittedName>
</protein>
<keyword evidence="2" id="KW-1185">Reference proteome</keyword>
<dbReference type="Proteomes" id="UP000250235">
    <property type="component" value="Unassembled WGS sequence"/>
</dbReference>
<gene>
    <name evidence="1" type="ORF">F511_22222</name>
</gene>
<keyword evidence="1" id="KW-0808">Transferase</keyword>
<sequence>MGNADPNNTKAGKQIRGQASQLQPDVAFLFAHQNDAASTNRNDVAALHQLIPNFPRNNQQLVTRNNPDARVTKQNDVALLPRLVPQTSSWSLSWNDFSQRNSR</sequence>
<organism evidence="1 2">
    <name type="scientific">Dorcoceras hygrometricum</name>
    <dbReference type="NCBI Taxonomy" id="472368"/>
    <lineage>
        <taxon>Eukaryota</taxon>
        <taxon>Viridiplantae</taxon>
        <taxon>Streptophyta</taxon>
        <taxon>Embryophyta</taxon>
        <taxon>Tracheophyta</taxon>
        <taxon>Spermatophyta</taxon>
        <taxon>Magnoliopsida</taxon>
        <taxon>eudicotyledons</taxon>
        <taxon>Gunneridae</taxon>
        <taxon>Pentapetalae</taxon>
        <taxon>asterids</taxon>
        <taxon>lamiids</taxon>
        <taxon>Lamiales</taxon>
        <taxon>Gesneriaceae</taxon>
        <taxon>Didymocarpoideae</taxon>
        <taxon>Trichosporeae</taxon>
        <taxon>Loxocarpinae</taxon>
        <taxon>Dorcoceras</taxon>
    </lineage>
</organism>
<dbReference type="AlphaFoldDB" id="A0A2Z7D968"/>
<evidence type="ECO:0000313" key="2">
    <source>
        <dbReference type="Proteomes" id="UP000250235"/>
    </source>
</evidence>
<reference evidence="1 2" key="1">
    <citation type="journal article" date="2015" name="Proc. Natl. Acad. Sci. U.S.A.">
        <title>The resurrection genome of Boea hygrometrica: A blueprint for survival of dehydration.</title>
        <authorList>
            <person name="Xiao L."/>
            <person name="Yang G."/>
            <person name="Zhang L."/>
            <person name="Yang X."/>
            <person name="Zhao S."/>
            <person name="Ji Z."/>
            <person name="Zhou Q."/>
            <person name="Hu M."/>
            <person name="Wang Y."/>
            <person name="Chen M."/>
            <person name="Xu Y."/>
            <person name="Jin H."/>
            <person name="Xiao X."/>
            <person name="Hu G."/>
            <person name="Bao F."/>
            <person name="Hu Y."/>
            <person name="Wan P."/>
            <person name="Li L."/>
            <person name="Deng X."/>
            <person name="Kuang T."/>
            <person name="Xiang C."/>
            <person name="Zhu J.K."/>
            <person name="Oliver M.J."/>
            <person name="He Y."/>
        </authorList>
    </citation>
    <scope>NUCLEOTIDE SEQUENCE [LARGE SCALE GENOMIC DNA]</scope>
    <source>
        <strain evidence="2">cv. XS01</strain>
    </source>
</reference>
<evidence type="ECO:0000313" key="1">
    <source>
        <dbReference type="EMBL" id="KZV55646.1"/>
    </source>
</evidence>
<name>A0A2Z7D968_9LAMI</name>
<proteinExistence type="predicted"/>
<dbReference type="EMBL" id="KQ988474">
    <property type="protein sequence ID" value="KZV55646.1"/>
    <property type="molecule type" value="Genomic_DNA"/>
</dbReference>
<keyword evidence="1" id="KW-0418">Kinase</keyword>
<keyword evidence="1" id="KW-0675">Receptor</keyword>